<gene>
    <name evidence="1" type="ORF">EZS28_054263</name>
</gene>
<protein>
    <submittedName>
        <fullName evidence="1">Uncharacterized protein</fullName>
    </submittedName>
</protein>
<comment type="caution">
    <text evidence="1">The sequence shown here is derived from an EMBL/GenBank/DDBJ whole genome shotgun (WGS) entry which is preliminary data.</text>
</comment>
<dbReference type="Proteomes" id="UP000324800">
    <property type="component" value="Unassembled WGS sequence"/>
</dbReference>
<evidence type="ECO:0000313" key="2">
    <source>
        <dbReference type="Proteomes" id="UP000324800"/>
    </source>
</evidence>
<accession>A0A5J4QS93</accession>
<reference evidence="1 2" key="1">
    <citation type="submission" date="2019-03" db="EMBL/GenBank/DDBJ databases">
        <title>Single cell metagenomics reveals metabolic interactions within the superorganism composed of flagellate Streblomastix strix and complex community of Bacteroidetes bacteria on its surface.</title>
        <authorList>
            <person name="Treitli S.C."/>
            <person name="Kolisko M."/>
            <person name="Husnik F."/>
            <person name="Keeling P."/>
            <person name="Hampl V."/>
        </authorList>
    </citation>
    <scope>NUCLEOTIDE SEQUENCE [LARGE SCALE GENOMIC DNA]</scope>
    <source>
        <strain evidence="1">ST1C</strain>
    </source>
</reference>
<feature type="non-terminal residue" evidence="1">
    <location>
        <position position="113"/>
    </location>
</feature>
<dbReference type="AlphaFoldDB" id="A0A5J4QS93"/>
<name>A0A5J4QS93_9EUKA</name>
<dbReference type="SUPFAM" id="SSF48371">
    <property type="entry name" value="ARM repeat"/>
    <property type="match status" value="1"/>
</dbReference>
<dbReference type="EMBL" id="SNRW01044530">
    <property type="protein sequence ID" value="KAA6323851.1"/>
    <property type="molecule type" value="Genomic_DNA"/>
</dbReference>
<dbReference type="Gene3D" id="1.25.10.10">
    <property type="entry name" value="Leucine-rich Repeat Variant"/>
    <property type="match status" value="1"/>
</dbReference>
<evidence type="ECO:0000313" key="1">
    <source>
        <dbReference type="EMBL" id="KAA6323851.1"/>
    </source>
</evidence>
<dbReference type="InterPro" id="IPR016024">
    <property type="entry name" value="ARM-type_fold"/>
</dbReference>
<sequence length="113" mass="12413">MIDSANLYFEQERIVKLTCATIRKLAGRADSKEDIISLGGIKIILKVLAEYGIRDPILAASCLSTIVFLADEYKDIIVKEDGVNICVQILEQLIQIEAVVQSICGILAFLAND</sequence>
<dbReference type="OrthoDB" id="27226at2759"/>
<proteinExistence type="predicted"/>
<organism evidence="1 2">
    <name type="scientific">Streblomastix strix</name>
    <dbReference type="NCBI Taxonomy" id="222440"/>
    <lineage>
        <taxon>Eukaryota</taxon>
        <taxon>Metamonada</taxon>
        <taxon>Preaxostyla</taxon>
        <taxon>Oxymonadida</taxon>
        <taxon>Streblomastigidae</taxon>
        <taxon>Streblomastix</taxon>
    </lineage>
</organism>
<dbReference type="InterPro" id="IPR011989">
    <property type="entry name" value="ARM-like"/>
</dbReference>